<dbReference type="GO" id="GO:0006950">
    <property type="term" value="P:response to stress"/>
    <property type="evidence" value="ECO:0007669"/>
    <property type="project" value="UniProtKB-ARBA"/>
</dbReference>
<keyword evidence="6" id="KW-0446">Lipid-binding</keyword>
<evidence type="ECO:0000256" key="1">
    <source>
        <dbReference type="ARBA" id="ARBA00004442"/>
    </source>
</evidence>
<comment type="subcellular location">
    <subcellularLocation>
        <location evidence="1">Cell outer membrane</location>
    </subcellularLocation>
    <subcellularLocation>
        <location evidence="2">Membrane</location>
        <topology evidence="2">Lipid-anchor</topology>
    </subcellularLocation>
</comment>
<evidence type="ECO:0000256" key="10">
    <source>
        <dbReference type="ARBA" id="ARBA00023288"/>
    </source>
</evidence>
<keyword evidence="9" id="KW-0998">Cell outer membrane</keyword>
<comment type="similarity">
    <text evidence="3 13">Belongs to the calycin superfamily. Lipocalin family.</text>
</comment>
<evidence type="ECO:0000313" key="16">
    <source>
        <dbReference type="Proteomes" id="UP000321245"/>
    </source>
</evidence>
<dbReference type="InterPro" id="IPR000566">
    <property type="entry name" value="Lipocln_cytosolic_FA-bd_dom"/>
</dbReference>
<evidence type="ECO:0000256" key="13">
    <source>
        <dbReference type="PIRNR" id="PIRNR036893"/>
    </source>
</evidence>
<dbReference type="PIRSF" id="PIRSF036893">
    <property type="entry name" value="Lipocalin_ApoD"/>
    <property type="match status" value="1"/>
</dbReference>
<keyword evidence="7" id="KW-0472">Membrane</keyword>
<dbReference type="CDD" id="cd19438">
    <property type="entry name" value="lipocalin_Blc-like"/>
    <property type="match status" value="1"/>
</dbReference>
<sequence>MKTKNKILITVTCIGLIIFSNSCSSIPKKAEAVDNFEMNQYLGIWYEIARLDFRFEKNLDNVSAHYSFDEKGNVVVSNSGYNKEKQTWKRAIGVAKFRKDEQIGKLKVSFFGPFYAGYNVIALDEDYQYALVAGKNLNYLWILSRKKSIPDKIKANFLKIASEIGYDTSDLIWVQHDRNDNPFLNEK</sequence>
<dbReference type="PRINTS" id="PR01171">
    <property type="entry name" value="BCTLIPOCALIN"/>
</dbReference>
<evidence type="ECO:0000256" key="5">
    <source>
        <dbReference type="ARBA" id="ARBA00022729"/>
    </source>
</evidence>
<dbReference type="RefSeq" id="WP_146810699.1">
    <property type="nucleotide sequence ID" value="NZ_BJXC01000018.1"/>
</dbReference>
<comment type="subunit">
    <text evidence="4">Homodimer.</text>
</comment>
<organism evidence="15 16">
    <name type="scientific">Empedobacter brevis NBRC 14943 = ATCC 43319</name>
    <dbReference type="NCBI Taxonomy" id="1218108"/>
    <lineage>
        <taxon>Bacteria</taxon>
        <taxon>Pseudomonadati</taxon>
        <taxon>Bacteroidota</taxon>
        <taxon>Flavobacteriia</taxon>
        <taxon>Flavobacteriales</taxon>
        <taxon>Weeksellaceae</taxon>
        <taxon>Empedobacter</taxon>
    </lineage>
</organism>
<feature type="domain" description="Lipocalin/cytosolic fatty-acid binding" evidence="14">
    <location>
        <begin position="37"/>
        <end position="175"/>
    </location>
</feature>
<dbReference type="AlphaFoldDB" id="A0A511NJ51"/>
<dbReference type="Gene3D" id="2.40.128.20">
    <property type="match status" value="1"/>
</dbReference>
<proteinExistence type="inferred from homology"/>
<evidence type="ECO:0000256" key="8">
    <source>
        <dbReference type="ARBA" id="ARBA00023139"/>
    </source>
</evidence>
<dbReference type="PANTHER" id="PTHR10612">
    <property type="entry name" value="APOLIPOPROTEIN D"/>
    <property type="match status" value="1"/>
</dbReference>
<keyword evidence="5" id="KW-0732">Signal</keyword>
<dbReference type="InterPro" id="IPR022271">
    <property type="entry name" value="Lipocalin_ApoD"/>
</dbReference>
<evidence type="ECO:0000256" key="11">
    <source>
        <dbReference type="ARBA" id="ARBA00057024"/>
    </source>
</evidence>
<reference evidence="15 16" key="1">
    <citation type="submission" date="2019-07" db="EMBL/GenBank/DDBJ databases">
        <title>Whole genome shotgun sequence of Empedobacter brevis NBRC 14943.</title>
        <authorList>
            <person name="Hosoyama A."/>
            <person name="Uohara A."/>
            <person name="Ohji S."/>
            <person name="Ichikawa N."/>
        </authorList>
    </citation>
    <scope>NUCLEOTIDE SEQUENCE [LARGE SCALE GENOMIC DNA]</scope>
    <source>
        <strain evidence="15 16">NBRC 14943</strain>
    </source>
</reference>
<dbReference type="PANTHER" id="PTHR10612:SF34">
    <property type="entry name" value="APOLIPOPROTEIN D"/>
    <property type="match status" value="1"/>
</dbReference>
<dbReference type="Proteomes" id="UP000321245">
    <property type="component" value="Unassembled WGS sequence"/>
</dbReference>
<comment type="caution">
    <text evidence="15">The sequence shown here is derived from an EMBL/GenBank/DDBJ whole genome shotgun (WGS) entry which is preliminary data.</text>
</comment>
<keyword evidence="10" id="KW-0449">Lipoprotein</keyword>
<evidence type="ECO:0000256" key="3">
    <source>
        <dbReference type="ARBA" id="ARBA00006889"/>
    </source>
</evidence>
<dbReference type="InterPro" id="IPR022272">
    <property type="entry name" value="Lipocalin_CS"/>
</dbReference>
<evidence type="ECO:0000256" key="7">
    <source>
        <dbReference type="ARBA" id="ARBA00023136"/>
    </source>
</evidence>
<accession>A0A511NJ51</accession>
<evidence type="ECO:0000313" key="15">
    <source>
        <dbReference type="EMBL" id="GEM52717.1"/>
    </source>
</evidence>
<dbReference type="PROSITE" id="PS00213">
    <property type="entry name" value="LIPOCALIN"/>
    <property type="match status" value="1"/>
</dbReference>
<dbReference type="SUPFAM" id="SSF50814">
    <property type="entry name" value="Lipocalins"/>
    <property type="match status" value="1"/>
</dbReference>
<dbReference type="Pfam" id="PF08212">
    <property type="entry name" value="Lipocalin_2"/>
    <property type="match status" value="1"/>
</dbReference>
<evidence type="ECO:0000256" key="6">
    <source>
        <dbReference type="ARBA" id="ARBA00023121"/>
    </source>
</evidence>
<dbReference type="InterPro" id="IPR047202">
    <property type="entry name" value="Lipocalin_Blc-like_dom"/>
</dbReference>
<dbReference type="EMBL" id="BJXC01000018">
    <property type="protein sequence ID" value="GEM52717.1"/>
    <property type="molecule type" value="Genomic_DNA"/>
</dbReference>
<keyword evidence="8" id="KW-0564">Palmitate</keyword>
<dbReference type="InterPro" id="IPR012674">
    <property type="entry name" value="Calycin"/>
</dbReference>
<evidence type="ECO:0000259" key="14">
    <source>
        <dbReference type="Pfam" id="PF08212"/>
    </source>
</evidence>
<evidence type="ECO:0000256" key="2">
    <source>
        <dbReference type="ARBA" id="ARBA00004635"/>
    </source>
</evidence>
<dbReference type="GO" id="GO:0009279">
    <property type="term" value="C:cell outer membrane"/>
    <property type="evidence" value="ECO:0007669"/>
    <property type="project" value="UniProtKB-SubCell"/>
</dbReference>
<name>A0A511NJ51_9FLAO</name>
<evidence type="ECO:0000256" key="9">
    <source>
        <dbReference type="ARBA" id="ARBA00023237"/>
    </source>
</evidence>
<protein>
    <recommendedName>
        <fullName evidence="12">Outer membrane lipoprotein Blc</fullName>
    </recommendedName>
</protein>
<evidence type="ECO:0000256" key="12">
    <source>
        <dbReference type="ARBA" id="ARBA00071217"/>
    </source>
</evidence>
<keyword evidence="16" id="KW-1185">Reference proteome</keyword>
<dbReference type="FunFam" id="2.40.128.20:FF:000002">
    <property type="entry name" value="Outer membrane lipoprotein Blc"/>
    <property type="match status" value="1"/>
</dbReference>
<evidence type="ECO:0000256" key="4">
    <source>
        <dbReference type="ARBA" id="ARBA00011738"/>
    </source>
</evidence>
<gene>
    <name evidence="15" type="ORF">EB1_25070</name>
</gene>
<dbReference type="GO" id="GO:0008289">
    <property type="term" value="F:lipid binding"/>
    <property type="evidence" value="ECO:0007669"/>
    <property type="project" value="UniProtKB-KW"/>
</dbReference>
<dbReference type="InterPro" id="IPR002446">
    <property type="entry name" value="Lipocalin_bac"/>
</dbReference>
<comment type="function">
    <text evidence="11">Involved in the storage or transport of lipids necessary for membrane maintenance under stressful conditions. Displays a binding preference for lysophospholipids.</text>
</comment>